<gene>
    <name evidence="2" type="ORF">Q8A67_022022</name>
</gene>
<dbReference type="EMBL" id="JAUYZG010000021">
    <property type="protein sequence ID" value="KAK2874869.1"/>
    <property type="molecule type" value="Genomic_DNA"/>
</dbReference>
<dbReference type="AlphaFoldDB" id="A0AA88TCG2"/>
<comment type="caution">
    <text evidence="2">The sequence shown here is derived from an EMBL/GenBank/DDBJ whole genome shotgun (WGS) entry which is preliminary data.</text>
</comment>
<evidence type="ECO:0000313" key="3">
    <source>
        <dbReference type="Proteomes" id="UP001187343"/>
    </source>
</evidence>
<feature type="region of interest" description="Disordered" evidence="1">
    <location>
        <begin position="1"/>
        <end position="25"/>
    </location>
</feature>
<keyword evidence="3" id="KW-1185">Reference proteome</keyword>
<evidence type="ECO:0000313" key="2">
    <source>
        <dbReference type="EMBL" id="KAK2874869.1"/>
    </source>
</evidence>
<evidence type="ECO:0000256" key="1">
    <source>
        <dbReference type="SAM" id="MobiDB-lite"/>
    </source>
</evidence>
<feature type="compositionally biased region" description="Polar residues" evidence="1">
    <location>
        <begin position="78"/>
        <end position="93"/>
    </location>
</feature>
<proteinExistence type="predicted"/>
<protein>
    <submittedName>
        <fullName evidence="2">Uncharacterized protein</fullName>
    </submittedName>
</protein>
<organism evidence="2 3">
    <name type="scientific">Cirrhinus molitorella</name>
    <name type="common">mud carp</name>
    <dbReference type="NCBI Taxonomy" id="172907"/>
    <lineage>
        <taxon>Eukaryota</taxon>
        <taxon>Metazoa</taxon>
        <taxon>Chordata</taxon>
        <taxon>Craniata</taxon>
        <taxon>Vertebrata</taxon>
        <taxon>Euteleostomi</taxon>
        <taxon>Actinopterygii</taxon>
        <taxon>Neopterygii</taxon>
        <taxon>Teleostei</taxon>
        <taxon>Ostariophysi</taxon>
        <taxon>Cypriniformes</taxon>
        <taxon>Cyprinidae</taxon>
        <taxon>Labeoninae</taxon>
        <taxon>Labeonini</taxon>
        <taxon>Cirrhinus</taxon>
    </lineage>
</organism>
<reference evidence="2" key="1">
    <citation type="submission" date="2023-08" db="EMBL/GenBank/DDBJ databases">
        <title>Chromosome-level Genome Assembly of mud carp (Cirrhinus molitorella).</title>
        <authorList>
            <person name="Liu H."/>
        </authorList>
    </citation>
    <scope>NUCLEOTIDE SEQUENCE</scope>
    <source>
        <strain evidence="2">Prfri</strain>
        <tissue evidence="2">Muscle</tissue>
    </source>
</reference>
<sequence length="93" mass="10163">MLGPELRAVHQGPTHASSAGPEKWMGAERSERHFVLFDKLVASGYEKTIQTRLQKGAGITKSRFESSEVDTEPFPNFPQGSDDTSTAKTELVG</sequence>
<dbReference type="Proteomes" id="UP001187343">
    <property type="component" value="Unassembled WGS sequence"/>
</dbReference>
<name>A0AA88TCG2_9TELE</name>
<accession>A0AA88TCG2</accession>
<feature type="region of interest" description="Disordered" evidence="1">
    <location>
        <begin position="54"/>
        <end position="93"/>
    </location>
</feature>